<comment type="catalytic activity">
    <reaction evidence="16 17">
        <text>(S)-dihydroorotate + a quinone = orotate + a quinol</text>
        <dbReference type="Rhea" id="RHEA:30187"/>
        <dbReference type="ChEBI" id="CHEBI:24646"/>
        <dbReference type="ChEBI" id="CHEBI:30839"/>
        <dbReference type="ChEBI" id="CHEBI:30864"/>
        <dbReference type="ChEBI" id="CHEBI:132124"/>
        <dbReference type="EC" id="1.3.5.2"/>
    </reaction>
</comment>
<feature type="domain" description="Dihydroorotate dehydrogenase catalytic" evidence="19">
    <location>
        <begin position="79"/>
        <end position="378"/>
    </location>
</feature>
<evidence type="ECO:0000256" key="7">
    <source>
        <dbReference type="ARBA" id="ARBA00022643"/>
    </source>
</evidence>
<evidence type="ECO:0000256" key="18">
    <source>
        <dbReference type="SAM" id="MobiDB-lite"/>
    </source>
</evidence>
<evidence type="ECO:0000256" key="12">
    <source>
        <dbReference type="ARBA" id="ARBA00023002"/>
    </source>
</evidence>
<dbReference type="PANTHER" id="PTHR48109:SF4">
    <property type="entry name" value="DIHYDROOROTATE DEHYDROGENASE (QUINONE), MITOCHONDRIAL"/>
    <property type="match status" value="1"/>
</dbReference>
<feature type="region of interest" description="Disordered" evidence="18">
    <location>
        <begin position="289"/>
        <end position="309"/>
    </location>
</feature>
<dbReference type="GeneTree" id="ENSGT00500000044924"/>
<comment type="subcellular location">
    <subcellularLocation>
        <location evidence="1 17">Mitochondrion inner membrane</location>
        <topology evidence="1 17">Single-pass membrane protein</topology>
    </subcellularLocation>
</comment>
<evidence type="ECO:0000256" key="1">
    <source>
        <dbReference type="ARBA" id="ARBA00004434"/>
    </source>
</evidence>
<dbReference type="PROSITE" id="PS00912">
    <property type="entry name" value="DHODEHASE_2"/>
    <property type="match status" value="1"/>
</dbReference>
<dbReference type="Gene3D" id="3.20.20.70">
    <property type="entry name" value="Aldolase class I"/>
    <property type="match status" value="1"/>
</dbReference>
<evidence type="ECO:0000256" key="14">
    <source>
        <dbReference type="ARBA" id="ARBA00023136"/>
    </source>
</evidence>
<dbReference type="InterPro" id="IPR001295">
    <property type="entry name" value="Dihydroorotate_DH_CS"/>
</dbReference>
<reference evidence="20" key="3">
    <citation type="submission" date="2025-08" db="UniProtKB">
        <authorList>
            <consortium name="Ensembl"/>
        </authorList>
    </citation>
    <scope>IDENTIFICATION</scope>
</reference>
<dbReference type="Pfam" id="PF01180">
    <property type="entry name" value="DHO_dh"/>
    <property type="match status" value="1"/>
</dbReference>
<dbReference type="PROSITE" id="PS00911">
    <property type="entry name" value="DHODEHASE_1"/>
    <property type="match status" value="1"/>
</dbReference>
<evidence type="ECO:0000256" key="15">
    <source>
        <dbReference type="ARBA" id="ARBA00033714"/>
    </source>
</evidence>
<comment type="cofactor">
    <cofactor evidence="17">
        <name>FMN</name>
        <dbReference type="ChEBI" id="CHEBI:58210"/>
    </cofactor>
    <text evidence="17">Binds 1 FMN per subunit.</text>
</comment>
<keyword evidence="11" id="KW-1133">Transmembrane helix</keyword>
<dbReference type="InterPro" id="IPR005719">
    <property type="entry name" value="Dihydroorotate_DH_2"/>
</dbReference>
<evidence type="ECO:0000256" key="9">
    <source>
        <dbReference type="ARBA" id="ARBA00022792"/>
    </source>
</evidence>
<keyword evidence="10" id="KW-0809">Transit peptide</keyword>
<evidence type="ECO:0000256" key="2">
    <source>
        <dbReference type="ARBA" id="ARBA00005161"/>
    </source>
</evidence>
<evidence type="ECO:0000256" key="3">
    <source>
        <dbReference type="ARBA" id="ARBA00005359"/>
    </source>
</evidence>
<evidence type="ECO:0000259" key="19">
    <source>
        <dbReference type="Pfam" id="PF01180"/>
    </source>
</evidence>
<evidence type="ECO:0000256" key="5">
    <source>
        <dbReference type="ARBA" id="ARBA00017599"/>
    </source>
</evidence>
<keyword evidence="9 17" id="KW-0999">Mitochondrion inner membrane</keyword>
<dbReference type="GO" id="GO:0106430">
    <property type="term" value="F:dihydroorotate dehydrogenase (quinone) activity"/>
    <property type="evidence" value="ECO:0007669"/>
    <property type="project" value="UniProtKB-EC"/>
</dbReference>
<dbReference type="Bgee" id="ENSACLG00000025370">
    <property type="expression patterns" value="Expressed in liver and 8 other cell types or tissues"/>
</dbReference>
<dbReference type="Ensembl" id="ENSACLT00000038421.2">
    <property type="protein sequence ID" value="ENSACLP00000037538.2"/>
    <property type="gene ID" value="ENSACLG00000025370.2"/>
</dbReference>
<dbReference type="CDD" id="cd04738">
    <property type="entry name" value="DHOD_2_like"/>
    <property type="match status" value="1"/>
</dbReference>
<dbReference type="Proteomes" id="UP000265100">
    <property type="component" value="Chromosome 1"/>
</dbReference>
<gene>
    <name evidence="20" type="primary">DHODH</name>
</gene>
<dbReference type="PANTHER" id="PTHR48109">
    <property type="entry name" value="DIHYDROOROTATE DEHYDROGENASE (QUINONE), MITOCHONDRIAL-RELATED"/>
    <property type="match status" value="1"/>
</dbReference>
<evidence type="ECO:0000313" key="20">
    <source>
        <dbReference type="Ensembl" id="ENSACLP00000037538.2"/>
    </source>
</evidence>
<dbReference type="GO" id="GO:0044205">
    <property type="term" value="P:'de novo' UMP biosynthetic process"/>
    <property type="evidence" value="ECO:0007669"/>
    <property type="project" value="UniProtKB-UniPathway"/>
</dbReference>
<reference evidence="20" key="4">
    <citation type="submission" date="2025-09" db="UniProtKB">
        <authorList>
            <consortium name="Ensembl"/>
        </authorList>
    </citation>
    <scope>IDENTIFICATION</scope>
</reference>
<evidence type="ECO:0000256" key="13">
    <source>
        <dbReference type="ARBA" id="ARBA00023128"/>
    </source>
</evidence>
<dbReference type="InterPro" id="IPR005720">
    <property type="entry name" value="Dihydroorotate_DH_cat"/>
</dbReference>
<dbReference type="GO" id="GO:0005743">
    <property type="term" value="C:mitochondrial inner membrane"/>
    <property type="evidence" value="ECO:0007669"/>
    <property type="project" value="UniProtKB-SubCell"/>
</dbReference>
<dbReference type="InterPro" id="IPR013785">
    <property type="entry name" value="Aldolase_TIM"/>
</dbReference>
<keyword evidence="14" id="KW-0472">Membrane</keyword>
<evidence type="ECO:0000256" key="11">
    <source>
        <dbReference type="ARBA" id="ARBA00022989"/>
    </source>
</evidence>
<evidence type="ECO:0000256" key="10">
    <source>
        <dbReference type="ARBA" id="ARBA00022946"/>
    </source>
</evidence>
<dbReference type="InterPro" id="IPR050074">
    <property type="entry name" value="DHO_dehydrogenase"/>
</dbReference>
<evidence type="ECO:0000313" key="21">
    <source>
        <dbReference type="Proteomes" id="UP000265100"/>
    </source>
</evidence>
<comment type="pathway">
    <text evidence="2 17">Pyrimidine metabolism; UMP biosynthesis via de novo pathway; orotate from (S)-dihydroorotate (quinone route): step 1/1.</text>
</comment>
<name>A0A3P8R6J8_ASTCA</name>
<proteinExistence type="inferred from homology"/>
<keyword evidence="13 17" id="KW-0496">Mitochondrion</keyword>
<dbReference type="AlphaFoldDB" id="A0A3P8R6J8"/>
<evidence type="ECO:0000256" key="17">
    <source>
        <dbReference type="RuleBase" id="RU361255"/>
    </source>
</evidence>
<organism evidence="20 21">
    <name type="scientific">Astatotilapia calliptera</name>
    <name type="common">Eastern happy</name>
    <name type="synonym">Chromis callipterus</name>
    <dbReference type="NCBI Taxonomy" id="8154"/>
    <lineage>
        <taxon>Eukaryota</taxon>
        <taxon>Metazoa</taxon>
        <taxon>Chordata</taxon>
        <taxon>Craniata</taxon>
        <taxon>Vertebrata</taxon>
        <taxon>Euteleostomi</taxon>
        <taxon>Actinopterygii</taxon>
        <taxon>Neopterygii</taxon>
        <taxon>Teleostei</taxon>
        <taxon>Neoteleostei</taxon>
        <taxon>Acanthomorphata</taxon>
        <taxon>Ovalentaria</taxon>
        <taxon>Cichlomorphae</taxon>
        <taxon>Cichliformes</taxon>
        <taxon>Cichlidae</taxon>
        <taxon>African cichlids</taxon>
        <taxon>Pseudocrenilabrinae</taxon>
        <taxon>Haplochromini</taxon>
        <taxon>Astatotilapia</taxon>
    </lineage>
</organism>
<keyword evidence="8" id="KW-0812">Transmembrane</keyword>
<sequence>TPGRLFSFYCLKEAVKVISSGSLLFASYLTVTGDERFYANQLMPLLQRIVGPETAHVLAVKMIGLGLVPLNRYQDPASLEVNVLGLKFKNPIGIAAGFDKHGEAVDGLYKLGFGFVEVGTVTPKPQEGNPKPRVFRLTADNAIINRYGFNSCGLAEVHTRLKAREETQQGRSKAGLPLGINLGKNKLSQDAGTDYLEGVKVLGPLADYLVVNVSSPNTPGLRDLQGKAELRQLLHTVQKERDALQEQRKPPVLVKIAPDLTAQDKQDIADVVTELGVDGLMVSNTTVSRPETLQDPNKSEVGGLSGEPLRDLSTTTVREMYNLTKGKIPIIGIGGVASGQDAMDKIRAGASLVQLYTALTYQGPPVVIKIKRELEQLLKDQGFSSVSEAVGADHRQSR</sequence>
<keyword evidence="7 17" id="KW-0288">FMN</keyword>
<dbReference type="NCBIfam" id="TIGR01036">
    <property type="entry name" value="pyrD_sub2"/>
    <property type="match status" value="1"/>
</dbReference>
<accession>A0A3P8R6J8</accession>
<evidence type="ECO:0000256" key="4">
    <source>
        <dbReference type="ARBA" id="ARBA00012791"/>
    </source>
</evidence>
<dbReference type="UniPathway" id="UPA00070">
    <property type="reaction ID" value="UER00946"/>
</dbReference>
<dbReference type="HAMAP" id="MF_00225">
    <property type="entry name" value="DHO_dh_type2"/>
    <property type="match status" value="1"/>
</dbReference>
<dbReference type="NCBIfam" id="NF003645">
    <property type="entry name" value="PRK05286.1-2"/>
    <property type="match status" value="1"/>
</dbReference>
<evidence type="ECO:0000256" key="16">
    <source>
        <dbReference type="ARBA" id="ARBA00048639"/>
    </source>
</evidence>
<reference evidence="20 21" key="1">
    <citation type="submission" date="2018-05" db="EMBL/GenBank/DDBJ databases">
        <authorList>
            <person name="Datahose"/>
        </authorList>
    </citation>
    <scope>NUCLEOTIDE SEQUENCE</scope>
</reference>
<comment type="function">
    <text evidence="15">Catalyzes the conversion of dihydroorotate to orotate with quinone as electron acceptor. Required for UMP biosynthesis via de novo pathway.</text>
</comment>
<evidence type="ECO:0000256" key="8">
    <source>
        <dbReference type="ARBA" id="ARBA00022692"/>
    </source>
</evidence>
<protein>
    <recommendedName>
        <fullName evidence="5 17">Dihydroorotate dehydrogenase (quinone), mitochondrial</fullName>
        <shortName evidence="17">DHOdehase</shortName>
        <ecNumber evidence="4 17">1.3.5.2</ecNumber>
    </recommendedName>
</protein>
<dbReference type="GO" id="GO:0006207">
    <property type="term" value="P:'de novo' pyrimidine nucleobase biosynthetic process"/>
    <property type="evidence" value="ECO:0007669"/>
    <property type="project" value="InterPro"/>
</dbReference>
<comment type="similarity">
    <text evidence="3 17">Belongs to the dihydroorotate dehydrogenase family. Type 2 subfamily.</text>
</comment>
<keyword evidence="12 17" id="KW-0560">Oxidoreductase</keyword>
<keyword evidence="21" id="KW-1185">Reference proteome</keyword>
<evidence type="ECO:0000256" key="6">
    <source>
        <dbReference type="ARBA" id="ARBA00022630"/>
    </source>
</evidence>
<reference evidence="21" key="2">
    <citation type="submission" date="2023-03" db="EMBL/GenBank/DDBJ databases">
        <authorList>
            <consortium name="Wellcome Sanger Institute Data Sharing"/>
        </authorList>
    </citation>
    <scope>NUCLEOTIDE SEQUENCE [LARGE SCALE GENOMIC DNA]</scope>
</reference>
<dbReference type="SUPFAM" id="SSF51395">
    <property type="entry name" value="FMN-linked oxidoreductases"/>
    <property type="match status" value="1"/>
</dbReference>
<keyword evidence="6 17" id="KW-0285">Flavoprotein</keyword>
<dbReference type="EC" id="1.3.5.2" evidence="4 17"/>
<dbReference type="FunFam" id="3.20.20.70:FF:000066">
    <property type="entry name" value="Dihydroorotate dehydrogenase (quinone), mitochondrial"/>
    <property type="match status" value="1"/>
</dbReference>
<dbReference type="NCBIfam" id="NF003652">
    <property type="entry name" value="PRK05286.2-5"/>
    <property type="match status" value="1"/>
</dbReference>